<name>A0A5B8RJN7_9ZZZZ</name>
<accession>A0A5B8RJN7</accession>
<feature type="compositionally biased region" description="Polar residues" evidence="1">
    <location>
        <begin position="56"/>
        <end position="66"/>
    </location>
</feature>
<dbReference type="EMBL" id="MN079484">
    <property type="protein sequence ID" value="QEA07922.1"/>
    <property type="molecule type" value="Genomic_DNA"/>
</dbReference>
<evidence type="ECO:0000313" key="2">
    <source>
        <dbReference type="EMBL" id="QEA07922.1"/>
    </source>
</evidence>
<gene>
    <name evidence="2" type="ORF">KBTEX_04288</name>
</gene>
<sequence>MSSASSSSRWRRVATFGFGSERRKRNSAFTAERTGRRRPKSGNTESVWSGARTSAERQSGGSEARR</sequence>
<dbReference type="AlphaFoldDB" id="A0A5B8RJN7"/>
<reference evidence="2" key="1">
    <citation type="submission" date="2019-06" db="EMBL/GenBank/DDBJ databases">
        <authorList>
            <person name="Murdoch R.W."/>
            <person name="Fathepure B."/>
        </authorList>
    </citation>
    <scope>NUCLEOTIDE SEQUENCE</scope>
</reference>
<organism evidence="2">
    <name type="scientific">uncultured organism</name>
    <dbReference type="NCBI Taxonomy" id="155900"/>
    <lineage>
        <taxon>unclassified sequences</taxon>
        <taxon>environmental samples</taxon>
    </lineage>
</organism>
<evidence type="ECO:0000256" key="1">
    <source>
        <dbReference type="SAM" id="MobiDB-lite"/>
    </source>
</evidence>
<feature type="region of interest" description="Disordered" evidence="1">
    <location>
        <begin position="1"/>
        <end position="66"/>
    </location>
</feature>
<proteinExistence type="predicted"/>
<protein>
    <submittedName>
        <fullName evidence="2">Uncharacterized protein</fullName>
    </submittedName>
</protein>